<feature type="region of interest" description="Disordered" evidence="7">
    <location>
        <begin position="761"/>
        <end position="789"/>
    </location>
</feature>
<dbReference type="Pfam" id="PF00096">
    <property type="entry name" value="zf-C2H2"/>
    <property type="match status" value="3"/>
</dbReference>
<organism evidence="9 10">
    <name type="scientific">Acanthaster planci</name>
    <name type="common">Crown-of-thorns starfish</name>
    <dbReference type="NCBI Taxonomy" id="133434"/>
    <lineage>
        <taxon>Eukaryota</taxon>
        <taxon>Metazoa</taxon>
        <taxon>Echinodermata</taxon>
        <taxon>Eleutherozoa</taxon>
        <taxon>Asterozoa</taxon>
        <taxon>Asteroidea</taxon>
        <taxon>Valvatacea</taxon>
        <taxon>Valvatida</taxon>
        <taxon>Acanthasteridae</taxon>
        <taxon>Acanthaster</taxon>
    </lineage>
</organism>
<feature type="compositionally biased region" description="Polar residues" evidence="7">
    <location>
        <begin position="133"/>
        <end position="147"/>
    </location>
</feature>
<accession>A0A8B7ZNP5</accession>
<protein>
    <submittedName>
        <fullName evidence="10">Zinc finger protein 431-like</fullName>
    </submittedName>
</protein>
<keyword evidence="2" id="KW-0677">Repeat</keyword>
<dbReference type="PANTHER" id="PTHR24388">
    <property type="entry name" value="ZINC FINGER PROTEIN"/>
    <property type="match status" value="1"/>
</dbReference>
<evidence type="ECO:0000256" key="2">
    <source>
        <dbReference type="ARBA" id="ARBA00022737"/>
    </source>
</evidence>
<feature type="compositionally biased region" description="Polar residues" evidence="7">
    <location>
        <begin position="78"/>
        <end position="100"/>
    </location>
</feature>
<evidence type="ECO:0000313" key="10">
    <source>
        <dbReference type="RefSeq" id="XP_022107049.1"/>
    </source>
</evidence>
<dbReference type="FunFam" id="3.30.160.60:FF:002395">
    <property type="entry name" value="Enhancer binding protein"/>
    <property type="match status" value="1"/>
</dbReference>
<feature type="domain" description="C2H2-type" evidence="8">
    <location>
        <begin position="265"/>
        <end position="292"/>
    </location>
</feature>
<feature type="domain" description="C2H2-type" evidence="8">
    <location>
        <begin position="384"/>
        <end position="411"/>
    </location>
</feature>
<name>A0A8B7ZNP5_ACAPL</name>
<feature type="domain" description="C2H2-type" evidence="8">
    <location>
        <begin position="356"/>
        <end position="383"/>
    </location>
</feature>
<feature type="domain" description="C2H2-type" evidence="8">
    <location>
        <begin position="412"/>
        <end position="441"/>
    </location>
</feature>
<feature type="region of interest" description="Disordered" evidence="7">
    <location>
        <begin position="206"/>
        <end position="225"/>
    </location>
</feature>
<feature type="region of interest" description="Disordered" evidence="7">
    <location>
        <begin position="680"/>
        <end position="711"/>
    </location>
</feature>
<dbReference type="Proteomes" id="UP000694845">
    <property type="component" value="Unplaced"/>
</dbReference>
<dbReference type="OMA" id="YSAINMT"/>
<feature type="compositionally biased region" description="Basic and acidic residues" evidence="7">
    <location>
        <begin position="28"/>
        <end position="54"/>
    </location>
</feature>
<evidence type="ECO:0000256" key="3">
    <source>
        <dbReference type="ARBA" id="ARBA00022771"/>
    </source>
</evidence>
<dbReference type="SMART" id="SM00355">
    <property type="entry name" value="ZnF_C2H2"/>
    <property type="match status" value="14"/>
</dbReference>
<evidence type="ECO:0000256" key="5">
    <source>
        <dbReference type="ARBA" id="ARBA00023242"/>
    </source>
</evidence>
<evidence type="ECO:0000256" key="6">
    <source>
        <dbReference type="PROSITE-ProRule" id="PRU00042"/>
    </source>
</evidence>
<feature type="domain" description="C2H2-type" evidence="8">
    <location>
        <begin position="474"/>
        <end position="501"/>
    </location>
</feature>
<keyword evidence="4" id="KW-0862">Zinc</keyword>
<gene>
    <name evidence="10" type="primary">LOC110988106</name>
</gene>
<dbReference type="AlphaFoldDB" id="A0A8B7ZNP5"/>
<keyword evidence="1" id="KW-0479">Metal-binding</keyword>
<dbReference type="SUPFAM" id="SSF57667">
    <property type="entry name" value="beta-beta-alpha zinc fingers"/>
    <property type="match status" value="7"/>
</dbReference>
<dbReference type="PANTHER" id="PTHR24388:SF53">
    <property type="entry name" value="CHORION TRANSCRIPTION FACTOR CF2-RELATED"/>
    <property type="match status" value="1"/>
</dbReference>
<feature type="domain" description="C2H2-type" evidence="8">
    <location>
        <begin position="327"/>
        <end position="355"/>
    </location>
</feature>
<reference evidence="10" key="1">
    <citation type="submission" date="2025-08" db="UniProtKB">
        <authorList>
            <consortium name="RefSeq"/>
        </authorList>
    </citation>
    <scope>IDENTIFICATION</scope>
</reference>
<dbReference type="FunFam" id="3.30.160.60:FF:001601">
    <property type="entry name" value="Uncharacterized protein, isoform A"/>
    <property type="match status" value="1"/>
</dbReference>
<feature type="compositionally biased region" description="Polar residues" evidence="7">
    <location>
        <begin position="770"/>
        <end position="785"/>
    </location>
</feature>
<sequence length="801" mass="89361">MWEIPLKDSAMSAEGDDTAPLEDIFMTDGDKMQTEAEFAGRDGETGSESSDRPGTDVVENAGGTTEPHSPPGDPRTNLVATASSESSSGVAQGLSATTKTGLHLAGPDEDALMPEGDPAQPDSSHIEIRLQGDPSNSHGVSEIQPTSEVGVPDRRILNLEVSCKEPSKEPASPADKEKVYTVLYSCNKCSFCTSKLSELKLHAQSEQHENGLGKDDDASSGHEPGEDQALKIQYACSSCSFKTERYHAYREHLLTHTKISAKELFKCTDCDYTTRHKYNLKTHLKRHAKLGELAEEELFRCDQCDYVSPYKHDLMTHRKKHDPEKPFRCDQCDFQSIYKHSLIHHVRSKHERLRPFKCDQCDYSSARKQDLQTHMGRHAAEKRFKCDRCSYATPYRVSFKAHMDRHMGNKLFKCEQEGCDFATTTKQNLKSHELRHSTVKPLKCAFCDYTAAHKQQMINHEQKHGVMDPPTKTYSCLSCDYKTAHRYSLQRHMNRHRADRQMPAKDYVCEECGYCTGYKNSLKRHMAKHSDVKPFKCGHCNYSAINMTQMHVHIAKHTGIKPFKCEVCDYATANKQHLVGHMAKHSSVRLNCPHCSFSTAWKQRLRAHLKAHETGQLFQKRVFSSTAVQTGKILYTLPEPSQDQGDDVAMRNHALNEISNAIEAFHSYSLQVEVASNQDQVKGNGVSPSGGQDQDSSCQEADSGSQRSVEQVQLVDEDGNRVSAALQCVNGEQAIEVLVDGGVKSTVALKDLQKDGSQVLVWGQDGKSAGQPQTSSETRQESGTEAESDVALLVIDEMQTV</sequence>
<feature type="domain" description="C2H2-type" evidence="8">
    <location>
        <begin position="299"/>
        <end position="326"/>
    </location>
</feature>
<evidence type="ECO:0000256" key="1">
    <source>
        <dbReference type="ARBA" id="ARBA00022723"/>
    </source>
</evidence>
<evidence type="ECO:0000256" key="7">
    <source>
        <dbReference type="SAM" id="MobiDB-lite"/>
    </source>
</evidence>
<dbReference type="GeneID" id="110988106"/>
<dbReference type="RefSeq" id="XP_022107049.1">
    <property type="nucleotide sequence ID" value="XM_022251357.1"/>
</dbReference>
<dbReference type="GO" id="GO:0008270">
    <property type="term" value="F:zinc ion binding"/>
    <property type="evidence" value="ECO:0007669"/>
    <property type="project" value="UniProtKB-KW"/>
</dbReference>
<feature type="region of interest" description="Disordered" evidence="7">
    <location>
        <begin position="1"/>
        <end position="153"/>
    </location>
</feature>
<dbReference type="InterPro" id="IPR013087">
    <property type="entry name" value="Znf_C2H2_type"/>
</dbReference>
<dbReference type="GO" id="GO:0000981">
    <property type="term" value="F:DNA-binding transcription factor activity, RNA polymerase II-specific"/>
    <property type="evidence" value="ECO:0007669"/>
    <property type="project" value="TreeGrafter"/>
</dbReference>
<dbReference type="InterPro" id="IPR036236">
    <property type="entry name" value="Znf_C2H2_sf"/>
</dbReference>
<keyword evidence="3 6" id="KW-0863">Zinc-finger</keyword>
<dbReference type="KEGG" id="aplc:110988106"/>
<proteinExistence type="predicted"/>
<keyword evidence="9" id="KW-1185">Reference proteome</keyword>
<evidence type="ECO:0000259" key="8">
    <source>
        <dbReference type="PROSITE" id="PS50157"/>
    </source>
</evidence>
<dbReference type="PROSITE" id="PS50157">
    <property type="entry name" value="ZINC_FINGER_C2H2_2"/>
    <property type="match status" value="10"/>
</dbReference>
<feature type="domain" description="C2H2-type" evidence="8">
    <location>
        <begin position="535"/>
        <end position="562"/>
    </location>
</feature>
<evidence type="ECO:0000256" key="4">
    <source>
        <dbReference type="ARBA" id="ARBA00022833"/>
    </source>
</evidence>
<feature type="domain" description="C2H2-type" evidence="8">
    <location>
        <begin position="507"/>
        <end position="534"/>
    </location>
</feature>
<evidence type="ECO:0000313" key="9">
    <source>
        <dbReference type="Proteomes" id="UP000694845"/>
    </source>
</evidence>
<dbReference type="Gene3D" id="3.30.160.60">
    <property type="entry name" value="Classic Zinc Finger"/>
    <property type="match status" value="8"/>
</dbReference>
<dbReference type="InterPro" id="IPR050527">
    <property type="entry name" value="Snail/Krueppel_Znf"/>
</dbReference>
<feature type="domain" description="C2H2-type" evidence="8">
    <location>
        <begin position="563"/>
        <end position="590"/>
    </location>
</feature>
<keyword evidence="5" id="KW-0539">Nucleus</keyword>
<dbReference type="OrthoDB" id="3561125at2759"/>
<dbReference type="GO" id="GO:0000978">
    <property type="term" value="F:RNA polymerase II cis-regulatory region sequence-specific DNA binding"/>
    <property type="evidence" value="ECO:0007669"/>
    <property type="project" value="TreeGrafter"/>
</dbReference>